<name>A0A0M8ZY12_9HYME</name>
<dbReference type="AlphaFoldDB" id="A0A0M8ZY12"/>
<keyword evidence="2" id="KW-1185">Reference proteome</keyword>
<evidence type="ECO:0000313" key="2">
    <source>
        <dbReference type="Proteomes" id="UP000053105"/>
    </source>
</evidence>
<protein>
    <submittedName>
        <fullName evidence="1">Uncharacterized protein</fullName>
    </submittedName>
</protein>
<evidence type="ECO:0000313" key="1">
    <source>
        <dbReference type="EMBL" id="KOX71903.1"/>
    </source>
</evidence>
<sequence length="117" mass="13983">MDAFRTLRISCKNPRFNYFAKGDDLLAKTRRMRQRTTSVTLGAELIREFLNEQLLTWLRERNIVLRKMLEARLSTYYNEYPAATVTKYCECQSPSKNIFENTIRIFDCEIGMEMFEF</sequence>
<reference evidence="1 2" key="1">
    <citation type="submission" date="2015-07" db="EMBL/GenBank/DDBJ databases">
        <title>The genome of Melipona quadrifasciata.</title>
        <authorList>
            <person name="Pan H."/>
            <person name="Kapheim K."/>
        </authorList>
    </citation>
    <scope>NUCLEOTIDE SEQUENCE [LARGE SCALE GENOMIC DNA]</scope>
    <source>
        <strain evidence="1">0111107301</strain>
        <tissue evidence="1">Whole body</tissue>
    </source>
</reference>
<accession>A0A0M8ZY12</accession>
<dbReference type="Proteomes" id="UP000053105">
    <property type="component" value="Unassembled WGS sequence"/>
</dbReference>
<organism evidence="1 2">
    <name type="scientific">Melipona quadrifasciata</name>
    <dbReference type="NCBI Taxonomy" id="166423"/>
    <lineage>
        <taxon>Eukaryota</taxon>
        <taxon>Metazoa</taxon>
        <taxon>Ecdysozoa</taxon>
        <taxon>Arthropoda</taxon>
        <taxon>Hexapoda</taxon>
        <taxon>Insecta</taxon>
        <taxon>Pterygota</taxon>
        <taxon>Neoptera</taxon>
        <taxon>Endopterygota</taxon>
        <taxon>Hymenoptera</taxon>
        <taxon>Apocrita</taxon>
        <taxon>Aculeata</taxon>
        <taxon>Apoidea</taxon>
        <taxon>Anthophila</taxon>
        <taxon>Apidae</taxon>
        <taxon>Melipona</taxon>
    </lineage>
</organism>
<dbReference type="EMBL" id="KQ435828">
    <property type="protein sequence ID" value="KOX71903.1"/>
    <property type="molecule type" value="Genomic_DNA"/>
</dbReference>
<gene>
    <name evidence="1" type="ORF">WN51_03048</name>
</gene>
<proteinExistence type="predicted"/>